<comment type="caution">
    <text evidence="1">The sequence shown here is derived from an EMBL/GenBank/DDBJ whole genome shotgun (WGS) entry which is preliminary data.</text>
</comment>
<organism evidence="1 2">
    <name type="scientific">Ensete ventricosum</name>
    <name type="common">Abyssinian banana</name>
    <name type="synonym">Musa ensete</name>
    <dbReference type="NCBI Taxonomy" id="4639"/>
    <lineage>
        <taxon>Eukaryota</taxon>
        <taxon>Viridiplantae</taxon>
        <taxon>Streptophyta</taxon>
        <taxon>Embryophyta</taxon>
        <taxon>Tracheophyta</taxon>
        <taxon>Spermatophyta</taxon>
        <taxon>Magnoliopsida</taxon>
        <taxon>Liliopsida</taxon>
        <taxon>Zingiberales</taxon>
        <taxon>Musaceae</taxon>
        <taxon>Ensete</taxon>
    </lineage>
</organism>
<accession>A0A426Z7L1</accession>
<name>A0A426Z7L1_ENSVE</name>
<protein>
    <submittedName>
        <fullName evidence="1">Uncharacterized protein</fullName>
    </submittedName>
</protein>
<sequence>MPPRDQAHAKDTDLKQMSMNLKEGDCYVVNHGEGLTTVDFGGHVSLAEKVGVGIAERRSGTGHAQQKGWTISCRWTAEWRTDRVGVDRRGRRRWGNCCPSPSVTSVAPATSQLFFSSYRSNRPKTSMQLSPTSTFSTYTNNVVAVVISLPAANQSPLSLAASYLSSSLPSHALLYPTATASPPCDRRLQPAAALAAITGRAHRWSRPSLTAPVILDPTSVCNNEGSLAPLQRSISPACAAAKGSLPPLQRIVPCAAAISPFLPYETADAPYTIVSHTCQLYFFLHQQQHHLAVIPIAATNVNRCHHQRPPFSVDSVICCSRYRIPLMPLLSSAPAAQAAVAVAVLVSAVNLANKIDPVTLLLRPALRCTVAIGAPHLSA</sequence>
<evidence type="ECO:0000313" key="1">
    <source>
        <dbReference type="EMBL" id="RRT59951.1"/>
    </source>
</evidence>
<reference evidence="1 2" key="1">
    <citation type="journal article" date="2014" name="Agronomy (Basel)">
        <title>A Draft Genome Sequence for Ensete ventricosum, the Drought-Tolerant Tree Against Hunger.</title>
        <authorList>
            <person name="Harrison J."/>
            <person name="Moore K.A."/>
            <person name="Paszkiewicz K."/>
            <person name="Jones T."/>
            <person name="Grant M."/>
            <person name="Ambacheew D."/>
            <person name="Muzemil S."/>
            <person name="Studholme D.J."/>
        </authorList>
    </citation>
    <scope>NUCLEOTIDE SEQUENCE [LARGE SCALE GENOMIC DNA]</scope>
</reference>
<evidence type="ECO:0000313" key="2">
    <source>
        <dbReference type="Proteomes" id="UP000287651"/>
    </source>
</evidence>
<proteinExistence type="predicted"/>
<dbReference type="EMBL" id="AMZH03007993">
    <property type="protein sequence ID" value="RRT59951.1"/>
    <property type="molecule type" value="Genomic_DNA"/>
</dbReference>
<gene>
    <name evidence="1" type="ORF">B296_00009686</name>
</gene>
<dbReference type="Proteomes" id="UP000287651">
    <property type="component" value="Unassembled WGS sequence"/>
</dbReference>
<dbReference type="AlphaFoldDB" id="A0A426Z7L1"/>